<proteinExistence type="predicted"/>
<keyword evidence="1" id="KW-0812">Transmembrane</keyword>
<gene>
    <name evidence="2" type="ORF">AVDCRST_MAG56-802</name>
</gene>
<evidence type="ECO:0008006" key="3">
    <source>
        <dbReference type="Google" id="ProtNLM"/>
    </source>
</evidence>
<dbReference type="EMBL" id="CADCTQ010000074">
    <property type="protein sequence ID" value="CAA9228471.1"/>
    <property type="molecule type" value="Genomic_DNA"/>
</dbReference>
<sequence length="443" mass="48888">MKKIVKRFLLALVLIPITVLGIGTIAYLFYGLLALGGESLPHQAYLRKHLIPVRPGDAYASLAFEPAFYQNQLFLLGEAHGFAGPQELDFQLLRHLSEKAGVRHYLAEVDYSQAHFLNEYLRTGDESLLRYVFGTWVRANAQWGNRQFYEKIKKIRVLNQSLPAARRITFLGVDRIQDAAVTGRYLRELRSRANWGASLAAGLDSLAGLTSAADPDLPKVSAAAGALLRRLAADSVYQTDTGSRRFSLAHSLQNLVYLAPATPRDSVMYLNLKTLSRALSLDNEKMYGLWGFFHTMQIPMQRGRRVMPFAAHLQSTGSPFRGKVVSLNAYVLNGENMMPGRMVPAAIGKGKAYFNTTWANADGPLVFVRGIKDARAVTRPHSVTIFNLAAKDSPYRGSPRLSQVKVLIPGQSLTPAPDAGTGIPAYQYVVLIRNTEALTPLGE</sequence>
<reference evidence="2" key="1">
    <citation type="submission" date="2020-02" db="EMBL/GenBank/DDBJ databases">
        <authorList>
            <person name="Meier V. D."/>
        </authorList>
    </citation>
    <scope>NUCLEOTIDE SEQUENCE</scope>
    <source>
        <strain evidence="2">AVDCRST_MAG56</strain>
    </source>
</reference>
<evidence type="ECO:0000313" key="2">
    <source>
        <dbReference type="EMBL" id="CAA9228471.1"/>
    </source>
</evidence>
<evidence type="ECO:0000256" key="1">
    <source>
        <dbReference type="SAM" id="Phobius"/>
    </source>
</evidence>
<keyword evidence="1" id="KW-0472">Membrane</keyword>
<dbReference type="AlphaFoldDB" id="A0A6J4HMF1"/>
<organism evidence="2">
    <name type="scientific">uncultured Cytophagales bacterium</name>
    <dbReference type="NCBI Taxonomy" id="158755"/>
    <lineage>
        <taxon>Bacteria</taxon>
        <taxon>Pseudomonadati</taxon>
        <taxon>Bacteroidota</taxon>
        <taxon>Sphingobacteriia</taxon>
        <taxon>Sphingobacteriales</taxon>
        <taxon>environmental samples</taxon>
    </lineage>
</organism>
<accession>A0A6J4HMF1</accession>
<name>A0A6J4HMF1_9SPHI</name>
<dbReference type="Gene3D" id="3.30.1870.10">
    <property type="entry name" value="EreA-like, domain 2"/>
    <property type="match status" value="1"/>
</dbReference>
<feature type="transmembrane region" description="Helical" evidence="1">
    <location>
        <begin position="7"/>
        <end position="30"/>
    </location>
</feature>
<keyword evidence="1" id="KW-1133">Transmembrane helix</keyword>
<protein>
    <recommendedName>
        <fullName evidence="3">Erythromycin esterase homolog</fullName>
    </recommendedName>
</protein>
<dbReference type="SUPFAM" id="SSF159501">
    <property type="entry name" value="EreA/ChaN-like"/>
    <property type="match status" value="1"/>
</dbReference>